<comment type="caution">
    <text evidence="3">The sequence shown here is derived from an EMBL/GenBank/DDBJ whole genome shotgun (WGS) entry which is preliminary data.</text>
</comment>
<evidence type="ECO:0000256" key="2">
    <source>
        <dbReference type="SAM" id="SignalP"/>
    </source>
</evidence>
<feature type="signal peptide" evidence="2">
    <location>
        <begin position="1"/>
        <end position="21"/>
    </location>
</feature>
<dbReference type="Proteomes" id="UP000823631">
    <property type="component" value="Unassembled WGS sequence"/>
</dbReference>
<feature type="chain" id="PRO_5039133369" evidence="2">
    <location>
        <begin position="22"/>
        <end position="371"/>
    </location>
</feature>
<protein>
    <submittedName>
        <fullName evidence="3">Porin</fullName>
    </submittedName>
</protein>
<evidence type="ECO:0000313" key="4">
    <source>
        <dbReference type="Proteomes" id="UP000823631"/>
    </source>
</evidence>
<dbReference type="PANTHER" id="PTHR34501:SF2">
    <property type="entry name" value="OUTER MEMBRANE PORIN F-RELATED"/>
    <property type="match status" value="1"/>
</dbReference>
<dbReference type="InterPro" id="IPR023614">
    <property type="entry name" value="Porin_dom_sf"/>
</dbReference>
<gene>
    <name evidence="3" type="ORF">IAB19_00950</name>
</gene>
<dbReference type="EMBL" id="JADINH010000014">
    <property type="protein sequence ID" value="MBO8414937.1"/>
    <property type="molecule type" value="Genomic_DNA"/>
</dbReference>
<dbReference type="PANTHER" id="PTHR34501">
    <property type="entry name" value="PROTEIN YDDL-RELATED"/>
    <property type="match status" value="1"/>
</dbReference>
<sequence length="371" mass="40463">MNKSILALAVAAVAAASVAQAATVYDRDGTSLAVYGRVQSVLYSADTGNTDAQGDYGDNSIDTSARLGLDMRSTINQYVAVFGKAEWEAANGDDGEGGDDDFNGRYLWVGADFGMFGSLKAGKFEDAIKFAISPTDIFEDFGCVAQLGNDDRRAGQIMYEWNGYGVDVKLSGQTANNNQQVDGAYWAGERLDINSGFAAALGYTSPDVLFGPIGIRAGYSYAQFQDEAGKAGLVDGYDDYNQWAASLSWGGSTGFYTAVMYSDRDFTMFDTAAVNDYSVSGVEFVLRYTFQNGMSIFGGYQYQNIDEDGSKGVDYDASVVNLEFDWQVTPNFKVWTEARWDVDTDEGYDTWTKGVTNYEEDVYSVGARYTF</sequence>
<organism evidence="3 4">
    <name type="scientific">Candidatus Avisuccinivibrio stercorigallinarum</name>
    <dbReference type="NCBI Taxonomy" id="2840704"/>
    <lineage>
        <taxon>Bacteria</taxon>
        <taxon>Pseudomonadati</taxon>
        <taxon>Pseudomonadota</taxon>
        <taxon>Gammaproteobacteria</taxon>
        <taxon>Aeromonadales</taxon>
        <taxon>Succinivibrionaceae</taxon>
        <taxon>Succinivibrionaceae incertae sedis</taxon>
        <taxon>Candidatus Avisuccinivibrio</taxon>
    </lineage>
</organism>
<evidence type="ECO:0000313" key="3">
    <source>
        <dbReference type="EMBL" id="MBO8414937.1"/>
    </source>
</evidence>
<accession>A0A9D9GMY4</accession>
<dbReference type="SUPFAM" id="SSF56935">
    <property type="entry name" value="Porins"/>
    <property type="match status" value="1"/>
</dbReference>
<proteinExistence type="predicted"/>
<dbReference type="Gene3D" id="2.40.160.10">
    <property type="entry name" value="Porin"/>
    <property type="match status" value="1"/>
</dbReference>
<reference evidence="3" key="1">
    <citation type="submission" date="2020-10" db="EMBL/GenBank/DDBJ databases">
        <authorList>
            <person name="Gilroy R."/>
        </authorList>
    </citation>
    <scope>NUCLEOTIDE SEQUENCE</scope>
    <source>
        <strain evidence="3">17213</strain>
    </source>
</reference>
<dbReference type="AlphaFoldDB" id="A0A9D9GMY4"/>
<reference evidence="3" key="2">
    <citation type="journal article" date="2021" name="PeerJ">
        <title>Extensive microbial diversity within the chicken gut microbiome revealed by metagenomics and culture.</title>
        <authorList>
            <person name="Gilroy R."/>
            <person name="Ravi A."/>
            <person name="Getino M."/>
            <person name="Pursley I."/>
            <person name="Horton D.L."/>
            <person name="Alikhan N.F."/>
            <person name="Baker D."/>
            <person name="Gharbi K."/>
            <person name="Hall N."/>
            <person name="Watson M."/>
            <person name="Adriaenssens E.M."/>
            <person name="Foster-Nyarko E."/>
            <person name="Jarju S."/>
            <person name="Secka A."/>
            <person name="Antonio M."/>
            <person name="Oren A."/>
            <person name="Chaudhuri R.R."/>
            <person name="La Ragione R."/>
            <person name="Hildebrand F."/>
            <person name="Pallen M.J."/>
        </authorList>
    </citation>
    <scope>NUCLEOTIDE SEQUENCE</scope>
    <source>
        <strain evidence="3">17213</strain>
    </source>
</reference>
<name>A0A9D9GMY4_9GAMM</name>
<evidence type="ECO:0000256" key="1">
    <source>
        <dbReference type="ARBA" id="ARBA00022729"/>
    </source>
</evidence>
<keyword evidence="1 2" id="KW-0732">Signal</keyword>
<dbReference type="InterPro" id="IPR050298">
    <property type="entry name" value="Gram-neg_bact_OMP"/>
</dbReference>